<accession>A0A4R1MXS5</accession>
<gene>
    <name evidence="10" type="primary">rnfD</name>
    <name evidence="11" type="ORF">EDC19_0495</name>
</gene>
<evidence type="ECO:0000256" key="7">
    <source>
        <dbReference type="ARBA" id="ARBA00022982"/>
    </source>
</evidence>
<keyword evidence="12" id="KW-1185">Reference proteome</keyword>
<sequence>MSDNMLVVSSSPHMRSNESTQRIMRDVIIALLPATFFGIYNFGLDALLVTIISILTCVISEYLFQKVADRRNTVMDLSAVLTGLLLALNLPHTVPFWIPILGGSFAIIIVKQIFGGLGQNFMNPALAARAFLVLSYAEIMTNWQYDGLTTATPLSLLKSGASMPPIQDVFLGNIGGSMGEVSALALLIGAAYLLIRKIITWRIPFLFIGTVLLFAGILGDGFSVNYLAYQLFSGGLILGAFFMATDYSSSPVTPIGQIIFAIGAGLITVLIRLYSGMDEGVSYAILFMNLCVPIIEKYTVPKAFGEGDTYEAK</sequence>
<feature type="transmembrane region" description="Helical" evidence="10">
    <location>
        <begin position="255"/>
        <end position="274"/>
    </location>
</feature>
<keyword evidence="1 10" id="KW-0813">Transport</keyword>
<keyword evidence="7 10" id="KW-0249">Electron transport</keyword>
<evidence type="ECO:0000256" key="2">
    <source>
        <dbReference type="ARBA" id="ARBA00022553"/>
    </source>
</evidence>
<dbReference type="EC" id="7.-.-.-" evidence="10"/>
<comment type="subunit">
    <text evidence="10">The complex is composed of six subunits: RnfA, RnfB, RnfC, RnfD, RnfE and RnfG.</text>
</comment>
<dbReference type="HAMAP" id="MF_00462">
    <property type="entry name" value="RsxD_RnfD"/>
    <property type="match status" value="1"/>
</dbReference>
<comment type="cofactor">
    <cofactor evidence="10">
        <name>FMN</name>
        <dbReference type="ChEBI" id="CHEBI:58210"/>
    </cofactor>
</comment>
<keyword evidence="3 10" id="KW-0285">Flavoprotein</keyword>
<dbReference type="InterPro" id="IPR011303">
    <property type="entry name" value="RnfD_bac"/>
</dbReference>
<feature type="transmembrane region" description="Helical" evidence="10">
    <location>
        <begin position="201"/>
        <end position="218"/>
    </location>
</feature>
<evidence type="ECO:0000256" key="6">
    <source>
        <dbReference type="ARBA" id="ARBA00022967"/>
    </source>
</evidence>
<name>A0A4R1MXS5_9FIRM</name>
<dbReference type="GO" id="GO:0022900">
    <property type="term" value="P:electron transport chain"/>
    <property type="evidence" value="ECO:0007669"/>
    <property type="project" value="UniProtKB-UniRule"/>
</dbReference>
<comment type="similarity">
    <text evidence="10">Belongs to the NqrB/RnfD family.</text>
</comment>
<evidence type="ECO:0000256" key="5">
    <source>
        <dbReference type="ARBA" id="ARBA00022692"/>
    </source>
</evidence>
<dbReference type="Pfam" id="PF03116">
    <property type="entry name" value="NQR2_RnfD_RnfE"/>
    <property type="match status" value="1"/>
</dbReference>
<comment type="subcellular location">
    <subcellularLocation>
        <location evidence="10">Cell membrane</location>
        <topology evidence="10">Multi-pass membrane protein</topology>
    </subcellularLocation>
</comment>
<dbReference type="NCBIfam" id="TIGR01946">
    <property type="entry name" value="rnfD"/>
    <property type="match status" value="1"/>
</dbReference>
<keyword evidence="5 10" id="KW-0812">Transmembrane</keyword>
<dbReference type="InterPro" id="IPR004338">
    <property type="entry name" value="NqrB/RnfD"/>
</dbReference>
<evidence type="ECO:0000313" key="12">
    <source>
        <dbReference type="Proteomes" id="UP000294545"/>
    </source>
</evidence>
<dbReference type="EMBL" id="SMGQ01000011">
    <property type="protein sequence ID" value="TCK98078.1"/>
    <property type="molecule type" value="Genomic_DNA"/>
</dbReference>
<feature type="transmembrane region" description="Helical" evidence="10">
    <location>
        <begin position="46"/>
        <end position="64"/>
    </location>
</feature>
<comment type="function">
    <text evidence="10">Part of a membrane-bound complex that couples electron transfer with translocation of ions across the membrane.</text>
</comment>
<evidence type="ECO:0000256" key="1">
    <source>
        <dbReference type="ARBA" id="ARBA00022448"/>
    </source>
</evidence>
<dbReference type="PANTHER" id="PTHR30578:SF0">
    <property type="entry name" value="ION-TRANSLOCATING OXIDOREDUCTASE COMPLEX SUBUNIT D"/>
    <property type="match status" value="1"/>
</dbReference>
<proteinExistence type="inferred from homology"/>
<keyword evidence="10" id="KW-1003">Cell membrane</keyword>
<evidence type="ECO:0000256" key="9">
    <source>
        <dbReference type="ARBA" id="ARBA00023136"/>
    </source>
</evidence>
<feature type="transmembrane region" description="Helical" evidence="10">
    <location>
        <begin position="73"/>
        <end position="90"/>
    </location>
</feature>
<dbReference type="GO" id="GO:0005886">
    <property type="term" value="C:plasma membrane"/>
    <property type="evidence" value="ECO:0007669"/>
    <property type="project" value="UniProtKB-SubCell"/>
</dbReference>
<evidence type="ECO:0000313" key="11">
    <source>
        <dbReference type="EMBL" id="TCK98078.1"/>
    </source>
</evidence>
<keyword evidence="2 10" id="KW-0597">Phosphoprotein</keyword>
<comment type="caution">
    <text evidence="11">The sequence shown here is derived from an EMBL/GenBank/DDBJ whole genome shotgun (WGS) entry which is preliminary data.</text>
</comment>
<feature type="modified residue" description="FMN phosphoryl threonine" evidence="10">
    <location>
        <position position="152"/>
    </location>
</feature>
<reference evidence="11 12" key="1">
    <citation type="submission" date="2019-03" db="EMBL/GenBank/DDBJ databases">
        <title>Genomic Encyclopedia of Type Strains, Phase IV (KMG-IV): sequencing the most valuable type-strain genomes for metagenomic binning, comparative biology and taxonomic classification.</title>
        <authorList>
            <person name="Goeker M."/>
        </authorList>
    </citation>
    <scope>NUCLEOTIDE SEQUENCE [LARGE SCALE GENOMIC DNA]</scope>
    <source>
        <strain evidence="11 12">DSM 24176</strain>
    </source>
</reference>
<dbReference type="PANTHER" id="PTHR30578">
    <property type="entry name" value="ELECTRON TRANSPORT COMPLEX PROTEIN RNFD"/>
    <property type="match status" value="1"/>
</dbReference>
<dbReference type="RefSeq" id="WP_132279997.1">
    <property type="nucleotide sequence ID" value="NZ_SMGQ01000011.1"/>
</dbReference>
<protein>
    <recommendedName>
        <fullName evidence="10">Ion-translocating oxidoreductase complex subunit D</fullName>
        <ecNumber evidence="10">7.-.-.-</ecNumber>
    </recommendedName>
    <alternativeName>
        <fullName evidence="10">Rnf electron transport complex subunit D</fullName>
    </alternativeName>
</protein>
<evidence type="ECO:0000256" key="8">
    <source>
        <dbReference type="ARBA" id="ARBA00022989"/>
    </source>
</evidence>
<keyword evidence="4 10" id="KW-0288">FMN</keyword>
<keyword evidence="9 10" id="KW-0472">Membrane</keyword>
<dbReference type="OrthoDB" id="9776359at2"/>
<feature type="transmembrane region" description="Helical" evidence="10">
    <location>
        <begin position="224"/>
        <end position="243"/>
    </location>
</feature>
<evidence type="ECO:0000256" key="4">
    <source>
        <dbReference type="ARBA" id="ARBA00022643"/>
    </source>
</evidence>
<evidence type="ECO:0000256" key="3">
    <source>
        <dbReference type="ARBA" id="ARBA00022630"/>
    </source>
</evidence>
<keyword evidence="6 10" id="KW-1278">Translocase</keyword>
<organism evidence="11 12">
    <name type="scientific">Natranaerovirga hydrolytica</name>
    <dbReference type="NCBI Taxonomy" id="680378"/>
    <lineage>
        <taxon>Bacteria</taxon>
        <taxon>Bacillati</taxon>
        <taxon>Bacillota</taxon>
        <taxon>Clostridia</taxon>
        <taxon>Lachnospirales</taxon>
        <taxon>Natranaerovirgaceae</taxon>
        <taxon>Natranaerovirga</taxon>
    </lineage>
</organism>
<keyword evidence="8 10" id="KW-1133">Transmembrane helix</keyword>
<dbReference type="GO" id="GO:0055085">
    <property type="term" value="P:transmembrane transport"/>
    <property type="evidence" value="ECO:0007669"/>
    <property type="project" value="InterPro"/>
</dbReference>
<dbReference type="Proteomes" id="UP000294545">
    <property type="component" value="Unassembled WGS sequence"/>
</dbReference>
<evidence type="ECO:0000256" key="10">
    <source>
        <dbReference type="HAMAP-Rule" id="MF_00462"/>
    </source>
</evidence>
<comment type="caution">
    <text evidence="10">Lacks conserved residue(s) required for the propagation of feature annotation.</text>
</comment>
<dbReference type="AlphaFoldDB" id="A0A4R1MXS5"/>